<evidence type="ECO:0000313" key="1">
    <source>
        <dbReference type="EMBL" id="MFC3033376.1"/>
    </source>
</evidence>
<sequence>MSALKRALLWLFMLILSFGLLWWATQLYWWLASAEPVAARGDDETRSKVHWLSPTKPLVYAFNPNRTQGIRVLSNAIFNGAVTITTPVNYAIEYALLDDKQQVLSRHVYHHASKLVDNTVAEQVKQLIENREALSVASGQSFFIDHAHLKTASALSLRLIPEEPLMRGVVVRLHAKVPTAEGDLERAWLKLPQARRDRLLAYHSLGANGVSEQELAQVVASTWLKLAPQGVPNIDFSADTLYEHLPYNVMTYDFGALQLDLDGFYSSAGLNASIRLREATTLKMKSTSPHSDLTLTWYDFAELQPPQNVPLTASNDGFYVTPKLKPGLLLIQSDAVRVSRWFLSDGTPVQAKHSYLYALTPERSAHFSVVSGADVALELRVPPNALIDSTAAISQAPLSVDIALYQDGQLIERSTIELNRTMSTTDRHIADDTNRYQVGEANRIYLQVPKSVNRIELSSNASVWAKLQARLGHGHYRQYRCEQNCQPEQYREIGAWFSQAADNDYDFIAANALFAVRLFEAAPEPQPTTTTYQSVPLDSAKRTVTALLPAPWKYFEAPPAATPYRFSRVTTPFDMNHPDMNHPELKLIASYNSPPYVQQWSGVQQPEQLSANLKNAKRVFINNQAAAPWLEQRLYFVARGDTLTLRYDKVPQSIVLKLFATRSNHTLLLQTALKGVRRDGIWSDYTIRNKDFFLAPWQSEGEQAFLLHPKTPTLYAYDSVTLPIGTDLSTLQQLELTVDSDVWIGISNEYYDAQRQVDWRQNELR</sequence>
<comment type="caution">
    <text evidence="1">The sequence shown here is derived from an EMBL/GenBank/DDBJ whole genome shotgun (WGS) entry which is preliminary data.</text>
</comment>
<accession>A0ABV7CLH3</accession>
<gene>
    <name evidence="1" type="ORF">ACFOEE_12685</name>
</gene>
<dbReference type="RefSeq" id="WP_377124799.1">
    <property type="nucleotide sequence ID" value="NZ_JBHRSD010000022.1"/>
</dbReference>
<proteinExistence type="predicted"/>
<dbReference type="EMBL" id="JBHRSD010000022">
    <property type="protein sequence ID" value="MFC3033376.1"/>
    <property type="molecule type" value="Genomic_DNA"/>
</dbReference>
<reference evidence="2" key="1">
    <citation type="journal article" date="2019" name="Int. J. Syst. Evol. Microbiol.">
        <title>The Global Catalogue of Microorganisms (GCM) 10K type strain sequencing project: providing services to taxonomists for standard genome sequencing and annotation.</title>
        <authorList>
            <consortium name="The Broad Institute Genomics Platform"/>
            <consortium name="The Broad Institute Genome Sequencing Center for Infectious Disease"/>
            <person name="Wu L."/>
            <person name="Ma J."/>
        </authorList>
    </citation>
    <scope>NUCLEOTIDE SEQUENCE [LARGE SCALE GENOMIC DNA]</scope>
    <source>
        <strain evidence="2">KCTC 42730</strain>
    </source>
</reference>
<evidence type="ECO:0000313" key="2">
    <source>
        <dbReference type="Proteomes" id="UP001595453"/>
    </source>
</evidence>
<protein>
    <submittedName>
        <fullName evidence="1">Uncharacterized protein</fullName>
    </submittedName>
</protein>
<keyword evidence="2" id="KW-1185">Reference proteome</keyword>
<name>A0ABV7CLH3_9GAMM</name>
<dbReference type="Proteomes" id="UP001595453">
    <property type="component" value="Unassembled WGS sequence"/>
</dbReference>
<organism evidence="1 2">
    <name type="scientific">Pseudoalteromonas fenneropenaei</name>
    <dbReference type="NCBI Taxonomy" id="1737459"/>
    <lineage>
        <taxon>Bacteria</taxon>
        <taxon>Pseudomonadati</taxon>
        <taxon>Pseudomonadota</taxon>
        <taxon>Gammaproteobacteria</taxon>
        <taxon>Alteromonadales</taxon>
        <taxon>Pseudoalteromonadaceae</taxon>
        <taxon>Pseudoalteromonas</taxon>
    </lineage>
</organism>